<dbReference type="AlphaFoldDB" id="A0A9N9EJE6"/>
<dbReference type="Gene3D" id="3.30.200.20">
    <property type="entry name" value="Phosphorylase Kinase, domain 1"/>
    <property type="match status" value="1"/>
</dbReference>
<dbReference type="SUPFAM" id="SSF56112">
    <property type="entry name" value="Protein kinase-like (PK-like)"/>
    <property type="match status" value="1"/>
</dbReference>
<comment type="caution">
    <text evidence="4">The sequence shown here is derived from an EMBL/GenBank/DDBJ whole genome shotgun (WGS) entry which is preliminary data.</text>
</comment>
<dbReference type="PANTHER" id="PTHR22603">
    <property type="entry name" value="CHOLINE/ETHANOALAMINE KINASE"/>
    <property type="match status" value="1"/>
</dbReference>
<evidence type="ECO:0000256" key="3">
    <source>
        <dbReference type="ARBA" id="ARBA00038874"/>
    </source>
</evidence>
<evidence type="ECO:0000313" key="5">
    <source>
        <dbReference type="Proteomes" id="UP000789508"/>
    </source>
</evidence>
<comment type="pathway">
    <text evidence="1">Phospholipid metabolism; phosphatidylethanolamine biosynthesis; phosphatidylethanolamine from ethanolamine: step 1/3.</text>
</comment>
<dbReference type="PANTHER" id="PTHR22603:SF66">
    <property type="entry name" value="ETHANOLAMINE KINASE"/>
    <property type="match status" value="1"/>
</dbReference>
<dbReference type="EMBL" id="CAJVPS010014394">
    <property type="protein sequence ID" value="CAG8682149.1"/>
    <property type="molecule type" value="Genomic_DNA"/>
</dbReference>
<organism evidence="4 5">
    <name type="scientific">Ambispora leptoticha</name>
    <dbReference type="NCBI Taxonomy" id="144679"/>
    <lineage>
        <taxon>Eukaryota</taxon>
        <taxon>Fungi</taxon>
        <taxon>Fungi incertae sedis</taxon>
        <taxon>Mucoromycota</taxon>
        <taxon>Glomeromycotina</taxon>
        <taxon>Glomeromycetes</taxon>
        <taxon>Archaeosporales</taxon>
        <taxon>Ambisporaceae</taxon>
        <taxon>Ambispora</taxon>
    </lineage>
</organism>
<dbReference type="Gene3D" id="3.90.1200.10">
    <property type="match status" value="1"/>
</dbReference>
<dbReference type="Proteomes" id="UP000789508">
    <property type="component" value="Unassembled WGS sequence"/>
</dbReference>
<name>A0A9N9EJE6_9GLOM</name>
<accession>A0A9N9EJE6</accession>
<comment type="similarity">
    <text evidence="2">Belongs to the choline/ethanolamine kinase family.</text>
</comment>
<evidence type="ECO:0000256" key="1">
    <source>
        <dbReference type="ARBA" id="ARBA00037883"/>
    </source>
</evidence>
<dbReference type="InterPro" id="IPR011009">
    <property type="entry name" value="Kinase-like_dom_sf"/>
</dbReference>
<evidence type="ECO:0000256" key="2">
    <source>
        <dbReference type="ARBA" id="ARBA00038211"/>
    </source>
</evidence>
<dbReference type="CDD" id="cd05157">
    <property type="entry name" value="ETNK_euk"/>
    <property type="match status" value="1"/>
</dbReference>
<dbReference type="GO" id="GO:0006646">
    <property type="term" value="P:phosphatidylethanolamine biosynthetic process"/>
    <property type="evidence" value="ECO:0007669"/>
    <property type="project" value="TreeGrafter"/>
</dbReference>
<sequence length="355" mass="41999">MLHHKEYPTISKRQNLEKFAISNNEYVNLDISVDLSNLIEGVKFIVLSTFNDWKEEELEFSRFNDVVRCRNKTDERFEVVIRVYGKDSHIFVDRGQEIRNLLVLSKAGLSTPLYAKFKNGLVYGFVPGKSLTLENLKDPFISAQIAKQLAKLHKVNIKDSCKEQILFRKIYSWLNKVPEKYTNPKKNKMFHQHFNLKQSKKRKAAYLECEVAKINSPIVFCHNDLLYTNIIYQEPEKKVSFIDYEHGSFNYRGFDIGLHFINFAGFHFDYSLYPKKDFQLVWLRHYLVSLHPEINIIEEQVDELYREVSKFALVSLFYCSVWVLVIAEVTDLDFMQYAIKAMTVYYRQRDEIFAL</sequence>
<dbReference type="EC" id="2.7.1.82" evidence="3"/>
<dbReference type="Pfam" id="PF01633">
    <property type="entry name" value="Choline_kinase"/>
    <property type="match status" value="1"/>
</dbReference>
<keyword evidence="5" id="KW-1185">Reference proteome</keyword>
<dbReference type="OrthoDB" id="10267235at2759"/>
<evidence type="ECO:0000313" key="4">
    <source>
        <dbReference type="EMBL" id="CAG8682149.1"/>
    </source>
</evidence>
<reference evidence="4" key="1">
    <citation type="submission" date="2021-06" db="EMBL/GenBank/DDBJ databases">
        <authorList>
            <person name="Kallberg Y."/>
            <person name="Tangrot J."/>
            <person name="Rosling A."/>
        </authorList>
    </citation>
    <scope>NUCLEOTIDE SEQUENCE</scope>
    <source>
        <strain evidence="4">FL130A</strain>
    </source>
</reference>
<gene>
    <name evidence="4" type="ORF">ALEPTO_LOCUS10893</name>
</gene>
<proteinExistence type="inferred from homology"/>
<protein>
    <recommendedName>
        <fullName evidence="3">ethanolamine kinase</fullName>
        <ecNumber evidence="3">2.7.1.82</ecNumber>
    </recommendedName>
</protein>
<dbReference type="GO" id="GO:0005737">
    <property type="term" value="C:cytoplasm"/>
    <property type="evidence" value="ECO:0007669"/>
    <property type="project" value="TreeGrafter"/>
</dbReference>
<dbReference type="GO" id="GO:0004305">
    <property type="term" value="F:ethanolamine kinase activity"/>
    <property type="evidence" value="ECO:0007669"/>
    <property type="project" value="UniProtKB-EC"/>
</dbReference>